<evidence type="ECO:0000256" key="2">
    <source>
        <dbReference type="ARBA" id="ARBA00022490"/>
    </source>
</evidence>
<evidence type="ECO:0000256" key="4">
    <source>
        <dbReference type="ARBA" id="ARBA00024201"/>
    </source>
</evidence>
<reference evidence="7 8" key="1">
    <citation type="submission" date="2021-02" db="EMBL/GenBank/DDBJ databases">
        <title>Whole genome sequencing of Streptomyces actuosus VRA1.</title>
        <authorList>
            <person name="Sen G."/>
            <person name="Sen A."/>
        </authorList>
    </citation>
    <scope>NUCLEOTIDE SEQUENCE [LARGE SCALE GENOMIC DNA]</scope>
    <source>
        <strain evidence="7 8">VRA1</strain>
    </source>
</reference>
<keyword evidence="3 7" id="KW-0378">Hydrolase</keyword>
<proteinExistence type="inferred from homology"/>
<dbReference type="InterPro" id="IPR021764">
    <property type="entry name" value="Enterochelin_esterase_N"/>
</dbReference>
<dbReference type="PANTHER" id="PTHR48098">
    <property type="entry name" value="ENTEROCHELIN ESTERASE-RELATED"/>
    <property type="match status" value="1"/>
</dbReference>
<keyword evidence="8" id="KW-1185">Reference proteome</keyword>
<dbReference type="GO" id="GO:0016787">
    <property type="term" value="F:hydrolase activity"/>
    <property type="evidence" value="ECO:0007669"/>
    <property type="project" value="UniProtKB-KW"/>
</dbReference>
<dbReference type="Gene3D" id="2.60.40.10">
    <property type="entry name" value="Immunoglobulins"/>
    <property type="match status" value="1"/>
</dbReference>
<dbReference type="EMBL" id="JAFFZS010000032">
    <property type="protein sequence ID" value="MBN0048033.1"/>
    <property type="molecule type" value="Genomic_DNA"/>
</dbReference>
<protein>
    <submittedName>
        <fullName evidence="7">Enterochelin esterase</fullName>
        <ecNumber evidence="7">3.1.1.-</ecNumber>
    </submittedName>
</protein>
<dbReference type="SUPFAM" id="SSF53474">
    <property type="entry name" value="alpha/beta-Hydrolases"/>
    <property type="match status" value="1"/>
</dbReference>
<dbReference type="SUPFAM" id="SSF81296">
    <property type="entry name" value="E set domains"/>
    <property type="match status" value="1"/>
</dbReference>
<dbReference type="EC" id="3.1.1.-" evidence="7"/>
<sequence length="439" mass="48088">MPLPALPEDPLRRPPRLPRPEPVPRLAGTAVDLPSPAGEAQFWERVRRTGTPLVGPDPGGDPDHAAVTFLWRGDHTTRAVQVVPNKLGDPRSPEGNLMERVPGTDVWHWTVRLRRDWHGTYDLLVDDAADEPDGARDATAAEEGDGRPDPGSASYWPWLRTRHRGDPYNPHRLPRRWDGPPLPYAELPDAPRGSAWVPRPGVQGGTLGEHRVTSTALGAGRRVWLYEPARRRPGELPVLVLLDGDHWGPRLGVAHLLDNLIADGLIPPVAALLPDSVDTDTRYRELTCRPEYVSFLTDELLPWAAERLPLTRDPDRTVIAGQSLGGLTAAYAGLTAPHRFGHVLAQSGSFWWPAGPHAEWFADALAASARVPVRFRLAFGEQEWVALPAARRLRAALAATGYHDAVYREFNGGHDYVCWRAELADGLVAALSGSAQAAA</sequence>
<dbReference type="PANTHER" id="PTHR48098:SF3">
    <property type="entry name" value="IRON(III) ENTEROBACTIN ESTERASE"/>
    <property type="match status" value="1"/>
</dbReference>
<dbReference type="InterPro" id="IPR050583">
    <property type="entry name" value="Mycobacterial_A85_antigen"/>
</dbReference>
<evidence type="ECO:0000313" key="8">
    <source>
        <dbReference type="Proteomes" id="UP000788262"/>
    </source>
</evidence>
<dbReference type="Pfam" id="PF11806">
    <property type="entry name" value="Enterochelin_N"/>
    <property type="match status" value="1"/>
</dbReference>
<accession>A0ABS2VY12</accession>
<dbReference type="RefSeq" id="WP_205386160.1">
    <property type="nucleotide sequence ID" value="NZ_JAFFZS010000032.1"/>
</dbReference>
<dbReference type="NCBIfam" id="NF007758">
    <property type="entry name" value="PRK10439.1"/>
    <property type="match status" value="1"/>
</dbReference>
<dbReference type="InterPro" id="IPR014756">
    <property type="entry name" value="Ig_E-set"/>
</dbReference>
<dbReference type="InterPro" id="IPR029058">
    <property type="entry name" value="AB_hydrolase_fold"/>
</dbReference>
<comment type="similarity">
    <text evidence="4">Belongs to the Fes family.</text>
</comment>
<evidence type="ECO:0000313" key="7">
    <source>
        <dbReference type="EMBL" id="MBN0048033.1"/>
    </source>
</evidence>
<feature type="domain" description="Enterochelin esterase N-terminal" evidence="6">
    <location>
        <begin position="66"/>
        <end position="196"/>
    </location>
</feature>
<keyword evidence="2" id="KW-0963">Cytoplasm</keyword>
<dbReference type="Gene3D" id="3.40.50.1820">
    <property type="entry name" value="alpha/beta hydrolase"/>
    <property type="match status" value="1"/>
</dbReference>
<comment type="caution">
    <text evidence="7">The sequence shown here is derived from an EMBL/GenBank/DDBJ whole genome shotgun (WGS) entry which is preliminary data.</text>
</comment>
<dbReference type="InterPro" id="IPR013783">
    <property type="entry name" value="Ig-like_fold"/>
</dbReference>
<feature type="region of interest" description="Disordered" evidence="5">
    <location>
        <begin position="128"/>
        <end position="160"/>
    </location>
</feature>
<evidence type="ECO:0000259" key="6">
    <source>
        <dbReference type="Pfam" id="PF11806"/>
    </source>
</evidence>
<comment type="subcellular location">
    <subcellularLocation>
        <location evidence="1">Cytoplasm</location>
    </subcellularLocation>
</comment>
<name>A0ABS2VY12_STRAS</name>
<evidence type="ECO:0000256" key="3">
    <source>
        <dbReference type="ARBA" id="ARBA00022801"/>
    </source>
</evidence>
<dbReference type="Proteomes" id="UP000788262">
    <property type="component" value="Unassembled WGS sequence"/>
</dbReference>
<evidence type="ECO:0000256" key="5">
    <source>
        <dbReference type="SAM" id="MobiDB-lite"/>
    </source>
</evidence>
<evidence type="ECO:0000256" key="1">
    <source>
        <dbReference type="ARBA" id="ARBA00004496"/>
    </source>
</evidence>
<dbReference type="Pfam" id="PF00756">
    <property type="entry name" value="Esterase"/>
    <property type="match status" value="1"/>
</dbReference>
<feature type="region of interest" description="Disordered" evidence="5">
    <location>
        <begin position="1"/>
        <end position="38"/>
    </location>
</feature>
<dbReference type="InterPro" id="IPR000801">
    <property type="entry name" value="Esterase-like"/>
</dbReference>
<organism evidence="7 8">
    <name type="scientific">Streptomyces actuosus</name>
    <dbReference type="NCBI Taxonomy" id="1885"/>
    <lineage>
        <taxon>Bacteria</taxon>
        <taxon>Bacillati</taxon>
        <taxon>Actinomycetota</taxon>
        <taxon>Actinomycetes</taxon>
        <taxon>Kitasatosporales</taxon>
        <taxon>Streptomycetaceae</taxon>
        <taxon>Streptomyces</taxon>
    </lineage>
</organism>
<gene>
    <name evidence="7" type="primary">fes</name>
    <name evidence="7" type="ORF">JS756_28765</name>
</gene>